<dbReference type="Gene3D" id="1.10.357.10">
    <property type="entry name" value="Tetracycline Repressor, domain 2"/>
    <property type="match status" value="1"/>
</dbReference>
<dbReference type="EMBL" id="JACRJB010000035">
    <property type="protein sequence ID" value="MBI5130292.1"/>
    <property type="molecule type" value="Genomic_DNA"/>
</dbReference>
<evidence type="ECO:0000259" key="2">
    <source>
        <dbReference type="Pfam" id="PF00440"/>
    </source>
</evidence>
<dbReference type="AlphaFoldDB" id="A0A933S0D6"/>
<gene>
    <name evidence="3" type="ORF">HZA66_12690</name>
</gene>
<accession>A0A933S0D6</accession>
<dbReference type="Pfam" id="PF00440">
    <property type="entry name" value="TetR_N"/>
    <property type="match status" value="1"/>
</dbReference>
<dbReference type="Proteomes" id="UP000782519">
    <property type="component" value="Unassembled WGS sequence"/>
</dbReference>
<dbReference type="InterPro" id="IPR009057">
    <property type="entry name" value="Homeodomain-like_sf"/>
</dbReference>
<keyword evidence="1" id="KW-0238">DNA-binding</keyword>
<proteinExistence type="predicted"/>
<organism evidence="3 4">
    <name type="scientific">Rhodopseudomonas palustris</name>
    <dbReference type="NCBI Taxonomy" id="1076"/>
    <lineage>
        <taxon>Bacteria</taxon>
        <taxon>Pseudomonadati</taxon>
        <taxon>Pseudomonadota</taxon>
        <taxon>Alphaproteobacteria</taxon>
        <taxon>Hyphomicrobiales</taxon>
        <taxon>Nitrobacteraceae</taxon>
        <taxon>Rhodopseudomonas</taxon>
    </lineage>
</organism>
<name>A0A933S0D6_RHOPL</name>
<dbReference type="InterPro" id="IPR001647">
    <property type="entry name" value="HTH_TetR"/>
</dbReference>
<comment type="caution">
    <text evidence="3">The sequence shown here is derived from an EMBL/GenBank/DDBJ whole genome shotgun (WGS) entry which is preliminary data.</text>
</comment>
<sequence>MESDTKDRLTRSDWLAHGLRTLARHGANALKVGDLAAGLEVSRGSFYWHFRDATEFRLQLLQLWQERATDQVFREIDAAIVGPARLTHLMKLAFNEDRSLDRAIRELAATDPTAAEMVASVDARRIDYLSKLMIESGVESRRALPRAEFLYWAYIGQTAVLNPAHTVVTELDIDDLSALFTRTDP</sequence>
<feature type="domain" description="HTH tetR-type" evidence="2">
    <location>
        <begin position="17"/>
        <end position="52"/>
    </location>
</feature>
<dbReference type="SUPFAM" id="SSF46689">
    <property type="entry name" value="Homeodomain-like"/>
    <property type="match status" value="1"/>
</dbReference>
<evidence type="ECO:0000313" key="3">
    <source>
        <dbReference type="EMBL" id="MBI5130292.1"/>
    </source>
</evidence>
<protein>
    <submittedName>
        <fullName evidence="3">TetR/AcrR family transcriptional regulator</fullName>
    </submittedName>
</protein>
<evidence type="ECO:0000313" key="4">
    <source>
        <dbReference type="Proteomes" id="UP000782519"/>
    </source>
</evidence>
<reference evidence="3" key="1">
    <citation type="submission" date="2020-07" db="EMBL/GenBank/DDBJ databases">
        <title>Huge and variable diversity of episymbiotic CPR bacteria and DPANN archaea in groundwater ecosystems.</title>
        <authorList>
            <person name="He C.Y."/>
            <person name="Keren R."/>
            <person name="Whittaker M."/>
            <person name="Farag I.F."/>
            <person name="Doudna J."/>
            <person name="Cate J.H.D."/>
            <person name="Banfield J.F."/>
        </authorList>
    </citation>
    <scope>NUCLEOTIDE SEQUENCE</scope>
    <source>
        <strain evidence="3">NC_groundwater_1818_Pr3_B-0.1um_66_35</strain>
    </source>
</reference>
<evidence type="ECO:0000256" key="1">
    <source>
        <dbReference type="ARBA" id="ARBA00023125"/>
    </source>
</evidence>
<dbReference type="GO" id="GO:0003677">
    <property type="term" value="F:DNA binding"/>
    <property type="evidence" value="ECO:0007669"/>
    <property type="project" value="UniProtKB-KW"/>
</dbReference>